<evidence type="ECO:0000256" key="3">
    <source>
        <dbReference type="ARBA" id="ARBA00023242"/>
    </source>
</evidence>
<dbReference type="Pfam" id="PF00533">
    <property type="entry name" value="BRCT"/>
    <property type="match status" value="1"/>
</dbReference>
<accession>A0A7N0T5E8</accession>
<dbReference type="SUPFAM" id="SSF56784">
    <property type="entry name" value="HAD-like"/>
    <property type="match status" value="1"/>
</dbReference>
<dbReference type="InterPro" id="IPR023214">
    <property type="entry name" value="HAD_sf"/>
</dbReference>
<dbReference type="GO" id="GO:0005634">
    <property type="term" value="C:nucleus"/>
    <property type="evidence" value="ECO:0007669"/>
    <property type="project" value="UniProtKB-SubCell"/>
</dbReference>
<dbReference type="InterPro" id="IPR039189">
    <property type="entry name" value="Fcp1"/>
</dbReference>
<dbReference type="SUPFAM" id="SSF52113">
    <property type="entry name" value="BRCT domain"/>
    <property type="match status" value="1"/>
</dbReference>
<evidence type="ECO:0000259" key="7">
    <source>
        <dbReference type="PROSITE" id="PS50172"/>
    </source>
</evidence>
<comment type="function">
    <text evidence="6">This promotes the activity of RNA polymerase II.</text>
</comment>
<dbReference type="EC" id="3.1.3.16" evidence="6"/>
<dbReference type="PANTHER" id="PTHR23081:SF36">
    <property type="entry name" value="RNA POLYMERASE II SUBUNIT A C-TERMINAL DOMAIN PHOSPHATASE"/>
    <property type="match status" value="1"/>
</dbReference>
<protein>
    <recommendedName>
        <fullName evidence="6">RNA polymerase II C-terminal domain phosphatase-like</fullName>
        <ecNumber evidence="6">3.1.3.16</ecNumber>
    </recommendedName>
</protein>
<dbReference type="GO" id="GO:0008420">
    <property type="term" value="F:RNA polymerase II CTD heptapeptide repeat phosphatase activity"/>
    <property type="evidence" value="ECO:0007669"/>
    <property type="project" value="UniProtKB-UniRule"/>
</dbReference>
<dbReference type="InterPro" id="IPR011947">
    <property type="entry name" value="FCP1_euk"/>
</dbReference>
<feature type="domain" description="FCP1 homology" evidence="8">
    <location>
        <begin position="41"/>
        <end position="203"/>
    </location>
</feature>
<organism evidence="9 10">
    <name type="scientific">Kalanchoe fedtschenkoi</name>
    <name type="common">Lavender scallops</name>
    <name type="synonym">South American air plant</name>
    <dbReference type="NCBI Taxonomy" id="63787"/>
    <lineage>
        <taxon>Eukaryota</taxon>
        <taxon>Viridiplantae</taxon>
        <taxon>Streptophyta</taxon>
        <taxon>Embryophyta</taxon>
        <taxon>Tracheophyta</taxon>
        <taxon>Spermatophyta</taxon>
        <taxon>Magnoliopsida</taxon>
        <taxon>eudicotyledons</taxon>
        <taxon>Gunneridae</taxon>
        <taxon>Pentapetalae</taxon>
        <taxon>Saxifragales</taxon>
        <taxon>Crassulaceae</taxon>
        <taxon>Kalanchoe</taxon>
    </lineage>
</organism>
<sequence>MGSVRVETDSGTVRYLECKKLRLLGDDELARLRARHVKSLFRRKKLCMVLDLDHTLLHSASEGEQRVPNPADDIFPLVPRIVTKLRPSVREFLKEASTMFEMYIYTMGSSEYAAAAAKLLDPTGEYFDTRIISRDDVDVVTGLKSLDFVLAQDRSVVILDDTEAVWSRHKDNLVVIERYTYFGSGQRGVSGGDDILTTVLRALKRVHCKFFNHGDPGDDKDVRRVLKLERCRILEGCKIAFSGVFPLDFKSETHGLWRMAEGLGAQCVKVVDPSVTHVVAANSETQKAWWARYENKFLVNWKWIEAANFQWKRLPEKNFPVYPPKYPT</sequence>
<evidence type="ECO:0000259" key="8">
    <source>
        <dbReference type="PROSITE" id="PS50969"/>
    </source>
</evidence>
<dbReference type="OMA" id="LMDRYLY"/>
<comment type="catalytic activity">
    <reaction evidence="4 6">
        <text>O-phospho-L-seryl-[protein] + H2O = L-seryl-[protein] + phosphate</text>
        <dbReference type="Rhea" id="RHEA:20629"/>
        <dbReference type="Rhea" id="RHEA-COMP:9863"/>
        <dbReference type="Rhea" id="RHEA-COMP:11604"/>
        <dbReference type="ChEBI" id="CHEBI:15377"/>
        <dbReference type="ChEBI" id="CHEBI:29999"/>
        <dbReference type="ChEBI" id="CHEBI:43474"/>
        <dbReference type="ChEBI" id="CHEBI:83421"/>
        <dbReference type="EC" id="3.1.3.16"/>
    </reaction>
</comment>
<dbReference type="InterPro" id="IPR001357">
    <property type="entry name" value="BRCT_dom"/>
</dbReference>
<dbReference type="PROSITE" id="PS50172">
    <property type="entry name" value="BRCT"/>
    <property type="match status" value="1"/>
</dbReference>
<evidence type="ECO:0000313" key="9">
    <source>
        <dbReference type="EnsemblPlants" id="Kaladp0024s0060.1.v1.1.CDS.1"/>
    </source>
</evidence>
<dbReference type="SMART" id="SM00577">
    <property type="entry name" value="CPDc"/>
    <property type="match status" value="1"/>
</dbReference>
<keyword evidence="10" id="KW-1185">Reference proteome</keyword>
<dbReference type="InterPro" id="IPR036420">
    <property type="entry name" value="BRCT_dom_sf"/>
</dbReference>
<keyword evidence="2 6" id="KW-0378">Hydrolase</keyword>
<feature type="domain" description="BRCT" evidence="7">
    <location>
        <begin position="229"/>
        <end position="321"/>
    </location>
</feature>
<dbReference type="EnsemblPlants" id="Kaladp0024s0060.1.v1.1">
    <property type="protein sequence ID" value="Kaladp0024s0060.1.v1.1.CDS.1"/>
    <property type="gene ID" value="Kaladp0024s0060.v1.1"/>
</dbReference>
<evidence type="ECO:0000256" key="2">
    <source>
        <dbReference type="ARBA" id="ARBA00022801"/>
    </source>
</evidence>
<dbReference type="Gramene" id="Kaladp0024s0060.1.v1.1">
    <property type="protein sequence ID" value="Kaladp0024s0060.1.v1.1.CDS.1"/>
    <property type="gene ID" value="Kaladp0024s0060.v1.1"/>
</dbReference>
<evidence type="ECO:0000313" key="10">
    <source>
        <dbReference type="Proteomes" id="UP000594263"/>
    </source>
</evidence>
<evidence type="ECO:0000256" key="1">
    <source>
        <dbReference type="ARBA" id="ARBA00004123"/>
    </source>
</evidence>
<dbReference type="CDD" id="cd07521">
    <property type="entry name" value="HAD_FCP1-like"/>
    <property type="match status" value="1"/>
</dbReference>
<dbReference type="NCBIfam" id="TIGR02250">
    <property type="entry name" value="FCP1_euk"/>
    <property type="match status" value="1"/>
</dbReference>
<dbReference type="PROSITE" id="PS50969">
    <property type="entry name" value="FCP1"/>
    <property type="match status" value="1"/>
</dbReference>
<evidence type="ECO:0000256" key="4">
    <source>
        <dbReference type="ARBA" id="ARBA00047761"/>
    </source>
</evidence>
<dbReference type="CDD" id="cd17729">
    <property type="entry name" value="BRCT_CTDP1"/>
    <property type="match status" value="1"/>
</dbReference>
<dbReference type="InterPro" id="IPR036412">
    <property type="entry name" value="HAD-like_sf"/>
</dbReference>
<evidence type="ECO:0000256" key="5">
    <source>
        <dbReference type="ARBA" id="ARBA00048336"/>
    </source>
</evidence>
<keyword evidence="3 6" id="KW-0539">Nucleus</keyword>
<evidence type="ECO:0000256" key="6">
    <source>
        <dbReference type="RuleBase" id="RU366066"/>
    </source>
</evidence>
<dbReference type="PANTHER" id="PTHR23081">
    <property type="entry name" value="RNA POLYMERASE II CTD PHOSPHATASE"/>
    <property type="match status" value="1"/>
</dbReference>
<dbReference type="Gene3D" id="3.40.50.10190">
    <property type="entry name" value="BRCT domain"/>
    <property type="match status" value="1"/>
</dbReference>
<name>A0A7N0T5E8_KALFE</name>
<comment type="catalytic activity">
    <reaction evidence="5 6">
        <text>O-phospho-L-threonyl-[protein] + H2O = L-threonyl-[protein] + phosphate</text>
        <dbReference type="Rhea" id="RHEA:47004"/>
        <dbReference type="Rhea" id="RHEA-COMP:11060"/>
        <dbReference type="Rhea" id="RHEA-COMP:11605"/>
        <dbReference type="ChEBI" id="CHEBI:15377"/>
        <dbReference type="ChEBI" id="CHEBI:30013"/>
        <dbReference type="ChEBI" id="CHEBI:43474"/>
        <dbReference type="ChEBI" id="CHEBI:61977"/>
        <dbReference type="EC" id="3.1.3.16"/>
    </reaction>
</comment>
<dbReference type="Pfam" id="PF03031">
    <property type="entry name" value="NIF"/>
    <property type="match status" value="1"/>
</dbReference>
<comment type="subcellular location">
    <subcellularLocation>
        <location evidence="1 6">Nucleus</location>
    </subcellularLocation>
</comment>
<dbReference type="InterPro" id="IPR004274">
    <property type="entry name" value="FCP1_dom"/>
</dbReference>
<dbReference type="AlphaFoldDB" id="A0A7N0T5E8"/>
<dbReference type="Proteomes" id="UP000594263">
    <property type="component" value="Unplaced"/>
</dbReference>
<proteinExistence type="predicted"/>
<reference evidence="9" key="1">
    <citation type="submission" date="2021-01" db="UniProtKB">
        <authorList>
            <consortium name="EnsemblPlants"/>
        </authorList>
    </citation>
    <scope>IDENTIFICATION</scope>
</reference>
<dbReference type="Gene3D" id="3.40.50.1000">
    <property type="entry name" value="HAD superfamily/HAD-like"/>
    <property type="match status" value="1"/>
</dbReference>